<proteinExistence type="predicted"/>
<evidence type="ECO:0000313" key="1">
    <source>
        <dbReference type="EMBL" id="SFN52116.1"/>
    </source>
</evidence>
<reference evidence="2" key="1">
    <citation type="submission" date="2016-10" db="EMBL/GenBank/DDBJ databases">
        <authorList>
            <person name="Varghese N."/>
            <person name="Submissions S."/>
        </authorList>
    </citation>
    <scope>NUCLEOTIDE SEQUENCE [LARGE SCALE GENOMIC DNA]</scope>
    <source>
        <strain evidence="2">DSM 25575</strain>
    </source>
</reference>
<dbReference type="EMBL" id="FOVD01000004">
    <property type="protein sequence ID" value="SFN52116.1"/>
    <property type="molecule type" value="Genomic_DNA"/>
</dbReference>
<dbReference type="AlphaFoldDB" id="A0A1I4ZPC3"/>
<accession>A0A1I4ZPC3</accession>
<evidence type="ECO:0000313" key="2">
    <source>
        <dbReference type="Proteomes" id="UP000198769"/>
    </source>
</evidence>
<name>A0A1I4ZPC3_CHROL</name>
<keyword evidence="2" id="KW-1185">Reference proteome</keyword>
<sequence length="44" mass="5377">MNVQAFFVLKPLNKFTKKRFNHLIVPNNLNYKFNETLFFLMKNN</sequence>
<gene>
    <name evidence="1" type="ORF">SAMN05421594_3138</name>
</gene>
<organism evidence="1 2">
    <name type="scientific">Chryseobacterium oleae</name>
    <dbReference type="NCBI Taxonomy" id="491207"/>
    <lineage>
        <taxon>Bacteria</taxon>
        <taxon>Pseudomonadati</taxon>
        <taxon>Bacteroidota</taxon>
        <taxon>Flavobacteriia</taxon>
        <taxon>Flavobacteriales</taxon>
        <taxon>Weeksellaceae</taxon>
        <taxon>Chryseobacterium group</taxon>
        <taxon>Chryseobacterium</taxon>
    </lineage>
</organism>
<protein>
    <submittedName>
        <fullName evidence="1">Uncharacterized protein</fullName>
    </submittedName>
</protein>
<dbReference type="Proteomes" id="UP000198769">
    <property type="component" value="Unassembled WGS sequence"/>
</dbReference>